<dbReference type="HOGENOM" id="CLU_2050024_0_0_1"/>
<gene>
    <name evidence="2" type="ORF">K443DRAFT_150077</name>
</gene>
<proteinExistence type="predicted"/>
<keyword evidence="3" id="KW-1185">Reference proteome</keyword>
<protein>
    <submittedName>
        <fullName evidence="2">Uncharacterized protein</fullName>
    </submittedName>
</protein>
<name>A0A0C9YBT0_9AGAR</name>
<reference evidence="3" key="2">
    <citation type="submission" date="2015-01" db="EMBL/GenBank/DDBJ databases">
        <title>Evolutionary Origins and Diversification of the Mycorrhizal Mutualists.</title>
        <authorList>
            <consortium name="DOE Joint Genome Institute"/>
            <consortium name="Mycorrhizal Genomics Consortium"/>
            <person name="Kohler A."/>
            <person name="Kuo A."/>
            <person name="Nagy L.G."/>
            <person name="Floudas D."/>
            <person name="Copeland A."/>
            <person name="Barry K.W."/>
            <person name="Cichocki N."/>
            <person name="Veneault-Fourrey C."/>
            <person name="LaButti K."/>
            <person name="Lindquist E.A."/>
            <person name="Lipzen A."/>
            <person name="Lundell T."/>
            <person name="Morin E."/>
            <person name="Murat C."/>
            <person name="Riley R."/>
            <person name="Ohm R."/>
            <person name="Sun H."/>
            <person name="Tunlid A."/>
            <person name="Henrissat B."/>
            <person name="Grigoriev I.V."/>
            <person name="Hibbett D.S."/>
            <person name="Martin F."/>
        </authorList>
    </citation>
    <scope>NUCLEOTIDE SEQUENCE [LARGE SCALE GENOMIC DNA]</scope>
    <source>
        <strain evidence="3">LaAM-08-1</strain>
    </source>
</reference>
<feature type="region of interest" description="Disordered" evidence="1">
    <location>
        <begin position="1"/>
        <end position="24"/>
    </location>
</feature>
<organism evidence="2 3">
    <name type="scientific">Laccaria amethystina LaAM-08-1</name>
    <dbReference type="NCBI Taxonomy" id="1095629"/>
    <lineage>
        <taxon>Eukaryota</taxon>
        <taxon>Fungi</taxon>
        <taxon>Dikarya</taxon>
        <taxon>Basidiomycota</taxon>
        <taxon>Agaricomycotina</taxon>
        <taxon>Agaricomycetes</taxon>
        <taxon>Agaricomycetidae</taxon>
        <taxon>Agaricales</taxon>
        <taxon>Agaricineae</taxon>
        <taxon>Hydnangiaceae</taxon>
        <taxon>Laccaria</taxon>
    </lineage>
</organism>
<evidence type="ECO:0000313" key="2">
    <source>
        <dbReference type="EMBL" id="KIK07757.1"/>
    </source>
</evidence>
<accession>A0A0C9YBT0</accession>
<sequence length="120" mass="13559">MMCYLVSARQPHRSSSPSPPAERQQRFLGDEDVILSSSEDFTFHLIGDALMTFPEYAMPSGFSDRRLTSPTQFEGWPSVEMYGGFLADTYPLIFEPAVDHRFLLLSMNDCSAVTRQQSLV</sequence>
<reference evidence="2 3" key="1">
    <citation type="submission" date="2014-04" db="EMBL/GenBank/DDBJ databases">
        <authorList>
            <consortium name="DOE Joint Genome Institute"/>
            <person name="Kuo A."/>
            <person name="Kohler A."/>
            <person name="Nagy L.G."/>
            <person name="Floudas D."/>
            <person name="Copeland A."/>
            <person name="Barry K.W."/>
            <person name="Cichocki N."/>
            <person name="Veneault-Fourrey C."/>
            <person name="LaButti K."/>
            <person name="Lindquist E.A."/>
            <person name="Lipzen A."/>
            <person name="Lundell T."/>
            <person name="Morin E."/>
            <person name="Murat C."/>
            <person name="Sun H."/>
            <person name="Tunlid A."/>
            <person name="Henrissat B."/>
            <person name="Grigoriev I.V."/>
            <person name="Hibbett D.S."/>
            <person name="Martin F."/>
            <person name="Nordberg H.P."/>
            <person name="Cantor M.N."/>
            <person name="Hua S.X."/>
        </authorList>
    </citation>
    <scope>NUCLEOTIDE SEQUENCE [LARGE SCALE GENOMIC DNA]</scope>
    <source>
        <strain evidence="2 3">LaAM-08-1</strain>
    </source>
</reference>
<dbReference type="Proteomes" id="UP000054477">
    <property type="component" value="Unassembled WGS sequence"/>
</dbReference>
<evidence type="ECO:0000313" key="3">
    <source>
        <dbReference type="Proteomes" id="UP000054477"/>
    </source>
</evidence>
<evidence type="ECO:0000256" key="1">
    <source>
        <dbReference type="SAM" id="MobiDB-lite"/>
    </source>
</evidence>
<dbReference type="EMBL" id="KN838545">
    <property type="protein sequence ID" value="KIK07757.1"/>
    <property type="molecule type" value="Genomic_DNA"/>
</dbReference>
<feature type="compositionally biased region" description="Low complexity" evidence="1">
    <location>
        <begin position="7"/>
        <end position="16"/>
    </location>
</feature>
<dbReference type="AlphaFoldDB" id="A0A0C9YBT0"/>